<protein>
    <submittedName>
        <fullName evidence="2">Uncharacterized protein</fullName>
    </submittedName>
</protein>
<dbReference type="AlphaFoldDB" id="A0AAD7EIC1"/>
<feature type="chain" id="PRO_5042207266" evidence="1">
    <location>
        <begin position="20"/>
        <end position="252"/>
    </location>
</feature>
<evidence type="ECO:0000313" key="3">
    <source>
        <dbReference type="Proteomes" id="UP001218218"/>
    </source>
</evidence>
<sequence>MFSLPAAITVLAVAGLASASSAGTPTDRRLNPAPADMAHTTPRGYIHARSAPATNARRFSQGLPPLAPRHHRVGVAARTASSPVPPTTQTCNIAVQSYDQTFGYLSATWNGFGEYGQFQAGQAGSLEVTFSYTPDSSSQLNFVATNSPSPTYPYFGAISGFASVSDDFCPGSYNYAYLGGTTSTPAGSPPWINTDGTAPATHIVYANDSNQALALTGSVTTFQDTFGAAYPEVTFTCVPPPSIAVDVSATVE</sequence>
<name>A0AAD7EIC1_9AGAR</name>
<feature type="signal peptide" evidence="1">
    <location>
        <begin position="1"/>
        <end position="19"/>
    </location>
</feature>
<evidence type="ECO:0000313" key="2">
    <source>
        <dbReference type="EMBL" id="KAJ7328075.1"/>
    </source>
</evidence>
<keyword evidence="3" id="KW-1185">Reference proteome</keyword>
<keyword evidence="1" id="KW-0732">Signal</keyword>
<gene>
    <name evidence="2" type="ORF">DFH08DRAFT_967833</name>
</gene>
<proteinExistence type="predicted"/>
<accession>A0AAD7EIC1</accession>
<organism evidence="2 3">
    <name type="scientific">Mycena albidolilacea</name>
    <dbReference type="NCBI Taxonomy" id="1033008"/>
    <lineage>
        <taxon>Eukaryota</taxon>
        <taxon>Fungi</taxon>
        <taxon>Dikarya</taxon>
        <taxon>Basidiomycota</taxon>
        <taxon>Agaricomycotina</taxon>
        <taxon>Agaricomycetes</taxon>
        <taxon>Agaricomycetidae</taxon>
        <taxon>Agaricales</taxon>
        <taxon>Marasmiineae</taxon>
        <taxon>Mycenaceae</taxon>
        <taxon>Mycena</taxon>
    </lineage>
</organism>
<comment type="caution">
    <text evidence="2">The sequence shown here is derived from an EMBL/GenBank/DDBJ whole genome shotgun (WGS) entry which is preliminary data.</text>
</comment>
<dbReference type="Proteomes" id="UP001218218">
    <property type="component" value="Unassembled WGS sequence"/>
</dbReference>
<evidence type="ECO:0000256" key="1">
    <source>
        <dbReference type="SAM" id="SignalP"/>
    </source>
</evidence>
<dbReference type="EMBL" id="JARIHO010000040">
    <property type="protein sequence ID" value="KAJ7328075.1"/>
    <property type="molecule type" value="Genomic_DNA"/>
</dbReference>
<reference evidence="2" key="1">
    <citation type="submission" date="2023-03" db="EMBL/GenBank/DDBJ databases">
        <title>Massive genome expansion in bonnet fungi (Mycena s.s.) driven by repeated elements and novel gene families across ecological guilds.</title>
        <authorList>
            <consortium name="Lawrence Berkeley National Laboratory"/>
            <person name="Harder C.B."/>
            <person name="Miyauchi S."/>
            <person name="Viragh M."/>
            <person name="Kuo A."/>
            <person name="Thoen E."/>
            <person name="Andreopoulos B."/>
            <person name="Lu D."/>
            <person name="Skrede I."/>
            <person name="Drula E."/>
            <person name="Henrissat B."/>
            <person name="Morin E."/>
            <person name="Kohler A."/>
            <person name="Barry K."/>
            <person name="LaButti K."/>
            <person name="Morin E."/>
            <person name="Salamov A."/>
            <person name="Lipzen A."/>
            <person name="Mereny Z."/>
            <person name="Hegedus B."/>
            <person name="Baldrian P."/>
            <person name="Stursova M."/>
            <person name="Weitz H."/>
            <person name="Taylor A."/>
            <person name="Grigoriev I.V."/>
            <person name="Nagy L.G."/>
            <person name="Martin F."/>
            <person name="Kauserud H."/>
        </authorList>
    </citation>
    <scope>NUCLEOTIDE SEQUENCE</scope>
    <source>
        <strain evidence="2">CBHHK002</strain>
    </source>
</reference>